<keyword evidence="2" id="KW-0808">Transferase</keyword>
<organism evidence="5 6">
    <name type="scientific">Guyparkeria halophila</name>
    <dbReference type="NCBI Taxonomy" id="47960"/>
    <lineage>
        <taxon>Bacteria</taxon>
        <taxon>Pseudomonadati</taxon>
        <taxon>Pseudomonadota</taxon>
        <taxon>Gammaproteobacteria</taxon>
        <taxon>Chromatiales</taxon>
        <taxon>Thioalkalibacteraceae</taxon>
        <taxon>Guyparkeria</taxon>
    </lineage>
</organism>
<protein>
    <submittedName>
        <fullName evidence="5">Bifunctional enoyl-CoA hydratase/phosphate acetyltransferase</fullName>
    </submittedName>
</protein>
<dbReference type="PANTHER" id="PTHR43356:SF2">
    <property type="entry name" value="PHOSPHATE ACETYLTRANSFERASE"/>
    <property type="match status" value="1"/>
</dbReference>
<dbReference type="EMBL" id="CP140153">
    <property type="protein sequence ID" value="WQH17049.1"/>
    <property type="molecule type" value="Genomic_DNA"/>
</dbReference>
<proteinExistence type="inferred from homology"/>
<sequence length="321" mass="34031">MMSHSPDEIRSLDQLLEQARALPPAPTAVVGADEPHIVEAARHATEAGLIEPVLIGRGARIEALMAEQGVAYPVIDALGPEQTARAAVDAVESGRVGLLMKGAIHSDVFLRPIIRELRRGPRISHVFMAEMASYHKLLFITDAVINIQPDVRAKAEILQNAVNLTWWLGNKRARVAALSAIEMVNPAIPSTLDAACLAKMGERGQIAHAQIDGPLAFDTAISAESARIKGLISPVAGHADILLVPDLVSGNILYKDLEYLAGARFAGIVMGACVPVVLTSRADPEAVRIASLALARVAAHRQAQVDPLPPLESGSCGHPAH</sequence>
<evidence type="ECO:0000313" key="6">
    <source>
        <dbReference type="Proteomes" id="UP001327459"/>
    </source>
</evidence>
<dbReference type="NCBIfam" id="NF006045">
    <property type="entry name" value="PRK08190.1"/>
    <property type="match status" value="1"/>
</dbReference>
<dbReference type="Gene3D" id="3.40.718.10">
    <property type="entry name" value="Isopropylmalate Dehydrogenase"/>
    <property type="match status" value="1"/>
</dbReference>
<dbReference type="RefSeq" id="WP_322522031.1">
    <property type="nucleotide sequence ID" value="NZ_CP140153.1"/>
</dbReference>
<reference evidence="5 6" key="1">
    <citation type="submission" date="2023-11" db="EMBL/GenBank/DDBJ databases">
        <title>MicrobeMod: A computational toolkit for identifying prokaryotic methylation and restriction-modification with nanopore sequencing.</title>
        <authorList>
            <person name="Crits-Christoph A."/>
            <person name="Kang S.C."/>
            <person name="Lee H."/>
            <person name="Ostrov N."/>
        </authorList>
    </citation>
    <scope>NUCLEOTIDE SEQUENCE [LARGE SCALE GENOMIC DNA]</scope>
    <source>
        <strain evidence="5 6">ATCC 49870</strain>
    </source>
</reference>
<keyword evidence="6" id="KW-1185">Reference proteome</keyword>
<feature type="domain" description="Phosphate acetyl/butaryl transferase" evidence="4">
    <location>
        <begin position="83"/>
        <end position="284"/>
    </location>
</feature>
<keyword evidence="3" id="KW-0012">Acyltransferase</keyword>
<dbReference type="PIRSF" id="PIRSF000428">
    <property type="entry name" value="P_Ac_trans"/>
    <property type="match status" value="1"/>
</dbReference>
<comment type="similarity">
    <text evidence="1">Belongs to the phosphate acetyltransferase and butyryltransferase family.</text>
</comment>
<dbReference type="InterPro" id="IPR012147">
    <property type="entry name" value="P_Ac_Bu_trans"/>
</dbReference>
<evidence type="ECO:0000256" key="1">
    <source>
        <dbReference type="ARBA" id="ARBA00005656"/>
    </source>
</evidence>
<evidence type="ECO:0000259" key="4">
    <source>
        <dbReference type="Pfam" id="PF01515"/>
    </source>
</evidence>
<gene>
    <name evidence="5" type="ORF">SR882_03855</name>
</gene>
<accession>A0ABZ0YZU5</accession>
<name>A0ABZ0YZU5_9GAMM</name>
<dbReference type="SUPFAM" id="SSF53659">
    <property type="entry name" value="Isocitrate/Isopropylmalate dehydrogenase-like"/>
    <property type="match status" value="1"/>
</dbReference>
<evidence type="ECO:0000313" key="5">
    <source>
        <dbReference type="EMBL" id="WQH17049.1"/>
    </source>
</evidence>
<dbReference type="PANTHER" id="PTHR43356">
    <property type="entry name" value="PHOSPHATE ACETYLTRANSFERASE"/>
    <property type="match status" value="1"/>
</dbReference>
<dbReference type="Proteomes" id="UP001327459">
    <property type="component" value="Chromosome"/>
</dbReference>
<evidence type="ECO:0000256" key="3">
    <source>
        <dbReference type="ARBA" id="ARBA00023315"/>
    </source>
</evidence>
<dbReference type="Pfam" id="PF01515">
    <property type="entry name" value="PTA_PTB"/>
    <property type="match status" value="1"/>
</dbReference>
<evidence type="ECO:0000256" key="2">
    <source>
        <dbReference type="ARBA" id="ARBA00022679"/>
    </source>
</evidence>
<dbReference type="InterPro" id="IPR002505">
    <property type="entry name" value="PTA_PTB"/>
</dbReference>
<dbReference type="InterPro" id="IPR050500">
    <property type="entry name" value="Phos_Acetyltrans/Butyryltrans"/>
</dbReference>